<feature type="non-terminal residue" evidence="2">
    <location>
        <position position="1"/>
    </location>
</feature>
<name>A0A9N9HX94_9GLOM</name>
<accession>A0A9N9HX94</accession>
<reference evidence="2" key="1">
    <citation type="submission" date="2021-06" db="EMBL/GenBank/DDBJ databases">
        <authorList>
            <person name="Kallberg Y."/>
            <person name="Tangrot J."/>
            <person name="Rosling A."/>
        </authorList>
    </citation>
    <scope>NUCLEOTIDE SEQUENCE</scope>
    <source>
        <strain evidence="2">MA453B</strain>
    </source>
</reference>
<feature type="chain" id="PRO_5040299652" evidence="1">
    <location>
        <begin position="21"/>
        <end position="59"/>
    </location>
</feature>
<feature type="signal peptide" evidence="1">
    <location>
        <begin position="1"/>
        <end position="20"/>
    </location>
</feature>
<gene>
    <name evidence="2" type="ORF">DERYTH_LOCUS13614</name>
</gene>
<protein>
    <submittedName>
        <fullName evidence="2">20108_t:CDS:1</fullName>
    </submittedName>
</protein>
<evidence type="ECO:0000313" key="3">
    <source>
        <dbReference type="Proteomes" id="UP000789405"/>
    </source>
</evidence>
<sequence>PINAILLTFAIVFLFGISESIVAPRNGSFEAVKLQPGSPQNSLNERGLMYALQIIVSLR</sequence>
<dbReference type="EMBL" id="CAJVPY010009685">
    <property type="protein sequence ID" value="CAG8711340.1"/>
    <property type="molecule type" value="Genomic_DNA"/>
</dbReference>
<comment type="caution">
    <text evidence="2">The sequence shown here is derived from an EMBL/GenBank/DDBJ whole genome shotgun (WGS) entry which is preliminary data.</text>
</comment>
<proteinExistence type="predicted"/>
<dbReference type="AlphaFoldDB" id="A0A9N9HX94"/>
<evidence type="ECO:0000313" key="2">
    <source>
        <dbReference type="EMBL" id="CAG8711340.1"/>
    </source>
</evidence>
<keyword evidence="1" id="KW-0732">Signal</keyword>
<evidence type="ECO:0000256" key="1">
    <source>
        <dbReference type="SAM" id="SignalP"/>
    </source>
</evidence>
<dbReference type="Proteomes" id="UP000789405">
    <property type="component" value="Unassembled WGS sequence"/>
</dbReference>
<dbReference type="OrthoDB" id="2483135at2759"/>
<organism evidence="2 3">
    <name type="scientific">Dentiscutata erythropus</name>
    <dbReference type="NCBI Taxonomy" id="1348616"/>
    <lineage>
        <taxon>Eukaryota</taxon>
        <taxon>Fungi</taxon>
        <taxon>Fungi incertae sedis</taxon>
        <taxon>Mucoromycota</taxon>
        <taxon>Glomeromycotina</taxon>
        <taxon>Glomeromycetes</taxon>
        <taxon>Diversisporales</taxon>
        <taxon>Gigasporaceae</taxon>
        <taxon>Dentiscutata</taxon>
    </lineage>
</organism>
<keyword evidence="3" id="KW-1185">Reference proteome</keyword>